<keyword evidence="2" id="KW-0436">Ligase</keyword>
<dbReference type="EMBL" id="JAEPCM010000597">
    <property type="protein sequence ID" value="MCG7947971.1"/>
    <property type="molecule type" value="Genomic_DNA"/>
</dbReference>
<dbReference type="Proteomes" id="UP000886667">
    <property type="component" value="Unassembled WGS sequence"/>
</dbReference>
<evidence type="ECO:0000313" key="2">
    <source>
        <dbReference type="EMBL" id="MCG7947971.1"/>
    </source>
</evidence>
<sequence length="52" mass="6128">MNDQTQDENKLIAQRREKLQQMRDNGNAFPNDFRRNSMAGELHAEYDAKSDE</sequence>
<feature type="non-terminal residue" evidence="2">
    <location>
        <position position="52"/>
    </location>
</feature>
<reference evidence="2" key="1">
    <citation type="journal article" date="2021" name="Proc. Natl. Acad. Sci. U.S.A.">
        <title>Global biogeography of chemosynthetic symbionts reveals both localized and globally distributed symbiont groups. .</title>
        <authorList>
            <person name="Osvatic J.T."/>
            <person name="Wilkins L.G.E."/>
            <person name="Leibrecht L."/>
            <person name="Leray M."/>
            <person name="Zauner S."/>
            <person name="Polzin J."/>
            <person name="Camacho Y."/>
            <person name="Gros O."/>
            <person name="van Gils J.A."/>
            <person name="Eisen J.A."/>
            <person name="Petersen J.M."/>
            <person name="Yuen B."/>
        </authorList>
    </citation>
    <scope>NUCLEOTIDE SEQUENCE</scope>
    <source>
        <strain evidence="2">MAGclacostrist064TRANS</strain>
    </source>
</reference>
<organism evidence="2 3">
    <name type="scientific">Candidatus Thiodiazotropha taylori</name>
    <dbReference type="NCBI Taxonomy" id="2792791"/>
    <lineage>
        <taxon>Bacteria</taxon>
        <taxon>Pseudomonadati</taxon>
        <taxon>Pseudomonadota</taxon>
        <taxon>Gammaproteobacteria</taxon>
        <taxon>Chromatiales</taxon>
        <taxon>Sedimenticolaceae</taxon>
        <taxon>Candidatus Thiodiazotropha</taxon>
    </lineage>
</organism>
<dbReference type="Gene3D" id="2.40.50.140">
    <property type="entry name" value="Nucleic acid-binding proteins"/>
    <property type="match status" value="1"/>
</dbReference>
<protein>
    <submittedName>
        <fullName evidence="2">Lysine--tRNA ligase</fullName>
    </submittedName>
</protein>
<dbReference type="AlphaFoldDB" id="A0A9E4T1D6"/>
<dbReference type="GO" id="GO:0016874">
    <property type="term" value="F:ligase activity"/>
    <property type="evidence" value="ECO:0007669"/>
    <property type="project" value="UniProtKB-KW"/>
</dbReference>
<accession>A0A9E4T1D6</accession>
<evidence type="ECO:0000313" key="3">
    <source>
        <dbReference type="Proteomes" id="UP000886667"/>
    </source>
</evidence>
<dbReference type="SUPFAM" id="SSF50249">
    <property type="entry name" value="Nucleic acid-binding proteins"/>
    <property type="match status" value="1"/>
</dbReference>
<feature type="compositionally biased region" description="Basic and acidic residues" evidence="1">
    <location>
        <begin position="42"/>
        <end position="52"/>
    </location>
</feature>
<feature type="region of interest" description="Disordered" evidence="1">
    <location>
        <begin position="22"/>
        <end position="52"/>
    </location>
</feature>
<evidence type="ECO:0000256" key="1">
    <source>
        <dbReference type="SAM" id="MobiDB-lite"/>
    </source>
</evidence>
<comment type="caution">
    <text evidence="2">The sequence shown here is derived from an EMBL/GenBank/DDBJ whole genome shotgun (WGS) entry which is preliminary data.</text>
</comment>
<proteinExistence type="predicted"/>
<dbReference type="InterPro" id="IPR012340">
    <property type="entry name" value="NA-bd_OB-fold"/>
</dbReference>
<name>A0A9E4T1D6_9GAMM</name>
<gene>
    <name evidence="2" type="ORF">JAZ07_16635</name>
</gene>